<evidence type="ECO:0000313" key="7">
    <source>
        <dbReference type="EMBL" id="CAK8673532.1"/>
    </source>
</evidence>
<dbReference type="PROSITE" id="PS50850">
    <property type="entry name" value="MFS"/>
    <property type="match status" value="1"/>
</dbReference>
<evidence type="ECO:0000256" key="4">
    <source>
        <dbReference type="ARBA" id="ARBA00023136"/>
    </source>
</evidence>
<evidence type="ECO:0000259" key="6">
    <source>
        <dbReference type="PROSITE" id="PS50850"/>
    </source>
</evidence>
<feature type="transmembrane region" description="Helical" evidence="5">
    <location>
        <begin position="364"/>
        <end position="385"/>
    </location>
</feature>
<evidence type="ECO:0000313" key="8">
    <source>
        <dbReference type="Proteomes" id="UP001642483"/>
    </source>
</evidence>
<keyword evidence="2 5" id="KW-0812">Transmembrane</keyword>
<accession>A0ABP0F5G9</accession>
<evidence type="ECO:0000256" key="2">
    <source>
        <dbReference type="ARBA" id="ARBA00022692"/>
    </source>
</evidence>
<feature type="transmembrane region" description="Helical" evidence="5">
    <location>
        <begin position="180"/>
        <end position="199"/>
    </location>
</feature>
<proteinExistence type="predicted"/>
<evidence type="ECO:0000256" key="1">
    <source>
        <dbReference type="ARBA" id="ARBA00004141"/>
    </source>
</evidence>
<keyword evidence="8" id="KW-1185">Reference proteome</keyword>
<feature type="transmembrane region" description="Helical" evidence="5">
    <location>
        <begin position="108"/>
        <end position="128"/>
    </location>
</feature>
<dbReference type="PANTHER" id="PTHR11662:SF279">
    <property type="entry name" value="VOLTAGE-GATED PURINE NUCLEOTIDE UNIPORTER SLC17A9"/>
    <property type="match status" value="1"/>
</dbReference>
<dbReference type="CDD" id="cd17380">
    <property type="entry name" value="MFS_SLC17A9_like"/>
    <property type="match status" value="1"/>
</dbReference>
<feature type="domain" description="Major facilitator superfamily (MFS) profile" evidence="6">
    <location>
        <begin position="1"/>
        <end position="420"/>
    </location>
</feature>
<protein>
    <recommendedName>
        <fullName evidence="6">Major facilitator superfamily (MFS) profile domain-containing protein</fullName>
    </recommendedName>
</protein>
<dbReference type="Pfam" id="PF07690">
    <property type="entry name" value="MFS_1"/>
    <property type="match status" value="1"/>
</dbReference>
<feature type="transmembrane region" description="Helical" evidence="5">
    <location>
        <begin position="83"/>
        <end position="102"/>
    </location>
</feature>
<dbReference type="EMBL" id="CAWYQH010000002">
    <property type="protein sequence ID" value="CAK8673532.1"/>
    <property type="molecule type" value="Genomic_DNA"/>
</dbReference>
<dbReference type="SUPFAM" id="SSF103473">
    <property type="entry name" value="MFS general substrate transporter"/>
    <property type="match status" value="1"/>
</dbReference>
<keyword evidence="3 5" id="KW-1133">Transmembrane helix</keyword>
<feature type="transmembrane region" description="Helical" evidence="5">
    <location>
        <begin position="391"/>
        <end position="415"/>
    </location>
</feature>
<dbReference type="InterPro" id="IPR011701">
    <property type="entry name" value="MFS"/>
</dbReference>
<feature type="transmembrane region" description="Helical" evidence="5">
    <location>
        <begin position="148"/>
        <end position="168"/>
    </location>
</feature>
<feature type="transmembrane region" description="Helical" evidence="5">
    <location>
        <begin position="16"/>
        <end position="35"/>
    </location>
</feature>
<dbReference type="InterPro" id="IPR050382">
    <property type="entry name" value="MFS_Na/Anion_cotransporter"/>
</dbReference>
<dbReference type="Gene3D" id="1.20.1250.20">
    <property type="entry name" value="MFS general substrate transporter like domains"/>
    <property type="match status" value="2"/>
</dbReference>
<gene>
    <name evidence="7" type="ORF">CVLEPA_LOCUS3316</name>
</gene>
<feature type="transmembrane region" description="Helical" evidence="5">
    <location>
        <begin position="275"/>
        <end position="295"/>
    </location>
</feature>
<sequence length="422" mass="46656">MYNNDGKHWSEYERKLWTICLFVLTAVLFAARVAMSVCATSISKEFNWNKADLGAAMGSFFWGYLTTQVLGGWIADKVGGDKVLCVSVIIWGLLTIMTPFIARCQVNFVSALALLTIVRVLLGVSQGVHYPSMMSLLGRKIPETERSFPSGIILSAANFGTLACGGIGSVILENHKWDDVFYVIGVTAIICTYFLISLLHKTRTKVIAMDNIIQPSTHNTAENIPWKRIFSKRQVWSIIFAHVCMNNCFYIFLSWLPTYFHDNYPNEKGWVYNTVPWLLSVPTCVLSGWISEKLINSNWSIGHTRKIMEVIALLGSGLFGFLLPFCPNFSSAVICSAAAVSFQTFHNSGVLVNPQDIAPTCAGSVFGLMNAFGALQGFLGVYVTGCILNTWHNWVIVFSIMGIVNLFGLAAFLFAGTGNRIL</sequence>
<dbReference type="InterPro" id="IPR020846">
    <property type="entry name" value="MFS_dom"/>
</dbReference>
<dbReference type="Proteomes" id="UP001642483">
    <property type="component" value="Unassembled WGS sequence"/>
</dbReference>
<reference evidence="7 8" key="1">
    <citation type="submission" date="2024-02" db="EMBL/GenBank/DDBJ databases">
        <authorList>
            <person name="Daric V."/>
            <person name="Darras S."/>
        </authorList>
    </citation>
    <scope>NUCLEOTIDE SEQUENCE [LARGE SCALE GENOMIC DNA]</scope>
</reference>
<dbReference type="InterPro" id="IPR036259">
    <property type="entry name" value="MFS_trans_sf"/>
</dbReference>
<dbReference type="PANTHER" id="PTHR11662">
    <property type="entry name" value="SOLUTE CARRIER FAMILY 17"/>
    <property type="match status" value="1"/>
</dbReference>
<evidence type="ECO:0000256" key="3">
    <source>
        <dbReference type="ARBA" id="ARBA00022989"/>
    </source>
</evidence>
<feature type="transmembrane region" description="Helical" evidence="5">
    <location>
        <begin position="235"/>
        <end position="255"/>
    </location>
</feature>
<feature type="transmembrane region" description="Helical" evidence="5">
    <location>
        <begin position="55"/>
        <end position="76"/>
    </location>
</feature>
<keyword evidence="4 5" id="KW-0472">Membrane</keyword>
<feature type="transmembrane region" description="Helical" evidence="5">
    <location>
        <begin position="307"/>
        <end position="325"/>
    </location>
</feature>
<comment type="subcellular location">
    <subcellularLocation>
        <location evidence="1">Membrane</location>
        <topology evidence="1">Multi-pass membrane protein</topology>
    </subcellularLocation>
</comment>
<name>A0ABP0F5G9_CLALP</name>
<comment type="caution">
    <text evidence="7">The sequence shown here is derived from an EMBL/GenBank/DDBJ whole genome shotgun (WGS) entry which is preliminary data.</text>
</comment>
<evidence type="ECO:0000256" key="5">
    <source>
        <dbReference type="SAM" id="Phobius"/>
    </source>
</evidence>
<organism evidence="7 8">
    <name type="scientific">Clavelina lepadiformis</name>
    <name type="common">Light-bulb sea squirt</name>
    <name type="synonym">Ascidia lepadiformis</name>
    <dbReference type="NCBI Taxonomy" id="159417"/>
    <lineage>
        <taxon>Eukaryota</taxon>
        <taxon>Metazoa</taxon>
        <taxon>Chordata</taxon>
        <taxon>Tunicata</taxon>
        <taxon>Ascidiacea</taxon>
        <taxon>Aplousobranchia</taxon>
        <taxon>Clavelinidae</taxon>
        <taxon>Clavelina</taxon>
    </lineage>
</organism>
<dbReference type="InterPro" id="IPR044777">
    <property type="entry name" value="SLC17A9-like"/>
</dbReference>